<evidence type="ECO:0000256" key="2">
    <source>
        <dbReference type="ARBA" id="ARBA00023043"/>
    </source>
</evidence>
<dbReference type="GO" id="GO:0030907">
    <property type="term" value="C:MBF transcription complex"/>
    <property type="evidence" value="ECO:0007669"/>
    <property type="project" value="TreeGrafter"/>
</dbReference>
<proteinExistence type="predicted"/>
<dbReference type="EMBL" id="JAAAJA010000327">
    <property type="protein sequence ID" value="KAG0255899.1"/>
    <property type="molecule type" value="Genomic_DNA"/>
</dbReference>
<dbReference type="InterPro" id="IPR002110">
    <property type="entry name" value="Ankyrin_rpt"/>
</dbReference>
<feature type="compositionally biased region" description="Low complexity" evidence="4">
    <location>
        <begin position="231"/>
        <end position="240"/>
    </location>
</feature>
<dbReference type="SUPFAM" id="SSF48403">
    <property type="entry name" value="Ankyrin repeat"/>
    <property type="match status" value="1"/>
</dbReference>
<feature type="repeat" description="ANK" evidence="3">
    <location>
        <begin position="330"/>
        <end position="362"/>
    </location>
</feature>
<dbReference type="Pfam" id="PF00023">
    <property type="entry name" value="Ank"/>
    <property type="match status" value="1"/>
</dbReference>
<feature type="region of interest" description="Disordered" evidence="4">
    <location>
        <begin position="499"/>
        <end position="527"/>
    </location>
</feature>
<dbReference type="AlphaFoldDB" id="A0A9P6PX57"/>
<dbReference type="GO" id="GO:0033309">
    <property type="term" value="C:SBF transcription complex"/>
    <property type="evidence" value="ECO:0007669"/>
    <property type="project" value="TreeGrafter"/>
</dbReference>
<dbReference type="InterPro" id="IPR003163">
    <property type="entry name" value="Tscrpt_reg_HTH_APSES-type"/>
</dbReference>
<dbReference type="PROSITE" id="PS50088">
    <property type="entry name" value="ANK_REPEAT"/>
    <property type="match status" value="2"/>
</dbReference>
<feature type="domain" description="HTH APSES-type" evidence="5">
    <location>
        <begin position="6"/>
        <end position="114"/>
    </location>
</feature>
<sequence>MSNNNIYSAVYSGIAVYEVMCRGIAVMRRKDDSYLNATQILKVAGIDKGKRTKILEREVLIGDHEKIQGGYGKYQGTWVPFKRGQDLAIKYKVEPYLRTLFEYNVPEGETDTTPTKEMIHAAIKAKETLRPKKIAASSPKPSPAYKRGRSSDKPSGSTGGSQPYYHGQSMTPSPLHPSFNVSSPIIPPSPQWHTDHPPRKRFRTNNSPPPLHEFDDDGPYRQSQPPSHPNQPYIHHQPYYRPYPPRQQRHHHHHQRSDPYGDMSVEYDRGPRQGQFLERPPEEPVLEGVEKYRNILMSIFLSDDQDDVPDLLKDQISPPDLDINLMIDDQGHTALHWAAALARISVLDLLVKKQADIRRVNFSGESALVRAVLVTNNFDRQSFPHVLEQLHSAIPLVDRKNRTLLHHIAVTAGIRGREASSRYYMECVLEWIARHGGDFASIIDIQDKNGDTALTIAARMGDRYLSKVLIDVGANREIENKVGLKAEDFGLDEVEAGMTGPLKSTRPPAAAAASSNEPTPLTMPGTRGKDLVNVVQKMVDELDLEFSHEIMARQGQLQETQALLRHATSELSETRRVIKHHRTQMLQLAEAQQKIKNLEQALDEESQKTRIQKGYSDELRSNDNATEDVDRLFDIPDQESIPSSTKEDSGAPKEDTNASKDDSNAPKEDSGAPKVDAAKSDSEKESKAENDIILLQARVKAYEQNEKELAQELVEIKDQSLDKELQCRKVISICCNIPLDNVDEMLVPLTLAVESDGASLDLSRVAGFMSKVKQQDGVASAAPVAL</sequence>
<accession>A0A9P6PX57</accession>
<keyword evidence="2 3" id="KW-0040">ANK repeat</keyword>
<dbReference type="GO" id="GO:0003677">
    <property type="term" value="F:DNA binding"/>
    <property type="evidence" value="ECO:0007669"/>
    <property type="project" value="InterPro"/>
</dbReference>
<gene>
    <name evidence="6" type="primary">SWI6_2</name>
    <name evidence="6" type="ORF">BG011_004872</name>
</gene>
<dbReference type="Pfam" id="PF04383">
    <property type="entry name" value="KilA-N"/>
    <property type="match status" value="1"/>
</dbReference>
<dbReference type="Gene3D" id="3.10.260.10">
    <property type="entry name" value="Transcription regulator HTH, APSES-type DNA-binding domain"/>
    <property type="match status" value="1"/>
</dbReference>
<keyword evidence="1" id="KW-0677">Repeat</keyword>
<dbReference type="PANTHER" id="PTHR43828">
    <property type="entry name" value="ASPARAGINASE"/>
    <property type="match status" value="1"/>
</dbReference>
<dbReference type="Gene3D" id="1.25.40.20">
    <property type="entry name" value="Ankyrin repeat-containing domain"/>
    <property type="match status" value="1"/>
</dbReference>
<evidence type="ECO:0000313" key="7">
    <source>
        <dbReference type="Proteomes" id="UP000726737"/>
    </source>
</evidence>
<dbReference type="InterPro" id="IPR051642">
    <property type="entry name" value="SWI6-like"/>
</dbReference>
<dbReference type="SUPFAM" id="SSF54616">
    <property type="entry name" value="DNA-binding domain of Mlu1-box binding protein MBP1"/>
    <property type="match status" value="1"/>
</dbReference>
<feature type="region of interest" description="Disordered" evidence="4">
    <location>
        <begin position="601"/>
        <end position="687"/>
    </location>
</feature>
<dbReference type="Proteomes" id="UP000726737">
    <property type="component" value="Unassembled WGS sequence"/>
</dbReference>
<dbReference type="GO" id="GO:0001228">
    <property type="term" value="F:DNA-binding transcription activator activity, RNA polymerase II-specific"/>
    <property type="evidence" value="ECO:0007669"/>
    <property type="project" value="UniProtKB-ARBA"/>
</dbReference>
<reference evidence="6" key="1">
    <citation type="journal article" date="2020" name="Fungal Divers.">
        <title>Resolving the Mortierellaceae phylogeny through synthesis of multi-gene phylogenetics and phylogenomics.</title>
        <authorList>
            <person name="Vandepol N."/>
            <person name="Liber J."/>
            <person name="Desiro A."/>
            <person name="Na H."/>
            <person name="Kennedy M."/>
            <person name="Barry K."/>
            <person name="Grigoriev I.V."/>
            <person name="Miller A.N."/>
            <person name="O'Donnell K."/>
            <person name="Stajich J.E."/>
            <person name="Bonito G."/>
        </authorList>
    </citation>
    <scope>NUCLEOTIDE SEQUENCE</scope>
    <source>
        <strain evidence="6">KOD948</strain>
    </source>
</reference>
<dbReference type="SMART" id="SM01252">
    <property type="entry name" value="KilA-N"/>
    <property type="match status" value="1"/>
</dbReference>
<organism evidence="6 7">
    <name type="scientific">Mortierella polycephala</name>
    <dbReference type="NCBI Taxonomy" id="41804"/>
    <lineage>
        <taxon>Eukaryota</taxon>
        <taxon>Fungi</taxon>
        <taxon>Fungi incertae sedis</taxon>
        <taxon>Mucoromycota</taxon>
        <taxon>Mortierellomycotina</taxon>
        <taxon>Mortierellomycetes</taxon>
        <taxon>Mortierellales</taxon>
        <taxon>Mortierellaceae</taxon>
        <taxon>Mortierella</taxon>
    </lineage>
</organism>
<dbReference type="InterPro" id="IPR036770">
    <property type="entry name" value="Ankyrin_rpt-contain_sf"/>
</dbReference>
<feature type="compositionally biased region" description="Basic and acidic residues" evidence="4">
    <location>
        <begin position="645"/>
        <end position="687"/>
    </location>
</feature>
<dbReference type="FunFam" id="3.10.260.10:FF:000001">
    <property type="entry name" value="APSES transcription factor (MbpA)"/>
    <property type="match status" value="1"/>
</dbReference>
<dbReference type="PROSITE" id="PS51299">
    <property type="entry name" value="HTH_APSES"/>
    <property type="match status" value="1"/>
</dbReference>
<evidence type="ECO:0000256" key="3">
    <source>
        <dbReference type="PROSITE-ProRule" id="PRU00023"/>
    </source>
</evidence>
<keyword evidence="7" id="KW-1185">Reference proteome</keyword>
<protein>
    <submittedName>
        <fullName evidence="6">Transcriptional regulator swi6</fullName>
    </submittedName>
</protein>
<comment type="caution">
    <text evidence="6">The sequence shown here is derived from an EMBL/GenBank/DDBJ whole genome shotgun (WGS) entry which is preliminary data.</text>
</comment>
<dbReference type="PANTHER" id="PTHR43828:SF3">
    <property type="entry name" value="CHROMO DOMAIN-CONTAINING PROTEIN"/>
    <property type="match status" value="1"/>
</dbReference>
<dbReference type="SMART" id="SM00248">
    <property type="entry name" value="ANK"/>
    <property type="match status" value="2"/>
</dbReference>
<dbReference type="PROSITE" id="PS50297">
    <property type="entry name" value="ANK_REP_REGION"/>
    <property type="match status" value="2"/>
</dbReference>
<feature type="repeat" description="ANK" evidence="3">
    <location>
        <begin position="449"/>
        <end position="481"/>
    </location>
</feature>
<evidence type="ECO:0000313" key="6">
    <source>
        <dbReference type="EMBL" id="KAG0255899.1"/>
    </source>
</evidence>
<evidence type="ECO:0000259" key="5">
    <source>
        <dbReference type="PROSITE" id="PS51299"/>
    </source>
</evidence>
<evidence type="ECO:0000256" key="1">
    <source>
        <dbReference type="ARBA" id="ARBA00022737"/>
    </source>
</evidence>
<name>A0A9P6PX57_9FUNG</name>
<dbReference type="InterPro" id="IPR018004">
    <property type="entry name" value="KilA/APSES_HTH"/>
</dbReference>
<dbReference type="OrthoDB" id="6718656at2759"/>
<evidence type="ECO:0000256" key="4">
    <source>
        <dbReference type="SAM" id="MobiDB-lite"/>
    </source>
</evidence>
<feature type="region of interest" description="Disordered" evidence="4">
    <location>
        <begin position="125"/>
        <end position="265"/>
    </location>
</feature>
<dbReference type="InterPro" id="IPR036887">
    <property type="entry name" value="HTH_APSES_sf"/>
</dbReference>